<dbReference type="EMBL" id="CP037421">
    <property type="protein sequence ID" value="QDT28301.1"/>
    <property type="molecule type" value="Genomic_DNA"/>
</dbReference>
<dbReference type="PIRSF" id="PIRSF015957">
    <property type="entry name" value="UCP015957"/>
    <property type="match status" value="1"/>
</dbReference>
<evidence type="ECO:0000256" key="1">
    <source>
        <dbReference type="ARBA" id="ARBA00003810"/>
    </source>
</evidence>
<feature type="active site" description="Schiff-base intermediate with substrate" evidence="7">
    <location>
        <position position="32"/>
    </location>
</feature>
<dbReference type="Proteomes" id="UP000315647">
    <property type="component" value="Chromosome"/>
</dbReference>
<evidence type="ECO:0000256" key="2">
    <source>
        <dbReference type="ARBA" id="ARBA00012553"/>
    </source>
</evidence>
<dbReference type="GO" id="GO:0016829">
    <property type="term" value="F:lyase activity"/>
    <property type="evidence" value="ECO:0007669"/>
    <property type="project" value="UniProtKB-KW"/>
</dbReference>
<organism evidence="8 9">
    <name type="scientific">Gimesia panareensis</name>
    <dbReference type="NCBI Taxonomy" id="2527978"/>
    <lineage>
        <taxon>Bacteria</taxon>
        <taxon>Pseudomonadati</taxon>
        <taxon>Planctomycetota</taxon>
        <taxon>Planctomycetia</taxon>
        <taxon>Planctomycetales</taxon>
        <taxon>Planctomycetaceae</taxon>
        <taxon>Gimesia</taxon>
    </lineage>
</organism>
<evidence type="ECO:0000256" key="3">
    <source>
        <dbReference type="ARBA" id="ARBA00023239"/>
    </source>
</evidence>
<comment type="catalytic activity">
    <reaction evidence="6">
        <text>2 D-glyceraldehyde 3-phosphate = 4-(hydroxymethyl)-2-furancarboxaldehyde phosphate + phosphate + 2 H2O</text>
        <dbReference type="Rhea" id="RHEA:43536"/>
        <dbReference type="ChEBI" id="CHEBI:15377"/>
        <dbReference type="ChEBI" id="CHEBI:43474"/>
        <dbReference type="ChEBI" id="CHEBI:59776"/>
        <dbReference type="ChEBI" id="CHEBI:83407"/>
        <dbReference type="EC" id="4.2.3.153"/>
    </reaction>
</comment>
<name>A0A517Q9M4_9PLAN</name>
<keyword evidence="4" id="KW-0704">Schiff base</keyword>
<evidence type="ECO:0000313" key="8">
    <source>
        <dbReference type="EMBL" id="QDT28301.1"/>
    </source>
</evidence>
<reference evidence="8 9" key="1">
    <citation type="submission" date="2019-03" db="EMBL/GenBank/DDBJ databases">
        <title>Deep-cultivation of Planctomycetes and their phenomic and genomic characterization uncovers novel biology.</title>
        <authorList>
            <person name="Wiegand S."/>
            <person name="Jogler M."/>
            <person name="Boedeker C."/>
            <person name="Pinto D."/>
            <person name="Vollmers J."/>
            <person name="Rivas-Marin E."/>
            <person name="Kohn T."/>
            <person name="Peeters S.H."/>
            <person name="Heuer A."/>
            <person name="Rast P."/>
            <person name="Oberbeckmann S."/>
            <person name="Bunk B."/>
            <person name="Jeske O."/>
            <person name="Meyerdierks A."/>
            <person name="Storesund J.E."/>
            <person name="Kallscheuer N."/>
            <person name="Luecker S."/>
            <person name="Lage O.M."/>
            <person name="Pohl T."/>
            <person name="Merkel B.J."/>
            <person name="Hornburger P."/>
            <person name="Mueller R.-W."/>
            <person name="Bruemmer F."/>
            <person name="Labrenz M."/>
            <person name="Spormann A.M."/>
            <person name="Op den Camp H."/>
            <person name="Overmann J."/>
            <person name="Amann R."/>
            <person name="Jetten M.S.M."/>
            <person name="Mascher T."/>
            <person name="Medema M.H."/>
            <person name="Devos D.P."/>
            <person name="Kaster A.-K."/>
            <person name="Ovreas L."/>
            <person name="Rohde M."/>
            <person name="Galperin M.Y."/>
            <person name="Jogler C."/>
        </authorList>
    </citation>
    <scope>NUCLEOTIDE SEQUENCE [LARGE SCALE GENOMIC DNA]</scope>
    <source>
        <strain evidence="8 9">Enr10</strain>
    </source>
</reference>
<sequence>MNLPPVELLVSVRNCDEIAAALSGGCDLLDFKEPENGALGMVSSATLQTIEAYCENQQIKVPLSMALGELVEWQERQEIPPIPRAMRYLKLGPSQIQGIADWNARWQDVTSRIETARQKRYEWIAVAYADWEQANSISPAEVLTAAIENHCAGLLIDTFNKQGTGLLDLLSGRMLGDIIDQAHRVELKVALAGSIRFSDLESLAALQPDIIGIRGAACAGNRRTDPIQESAVRRFREQLDRQFVCRHSG</sequence>
<gene>
    <name evidence="8" type="ORF">Enr10x_36430</name>
</gene>
<dbReference type="InterPro" id="IPR007565">
    <property type="entry name" value="4HFCP_synth"/>
</dbReference>
<evidence type="ECO:0000256" key="7">
    <source>
        <dbReference type="PIRSR" id="PIRSR015957-1"/>
    </source>
</evidence>
<dbReference type="RefSeq" id="WP_197997260.1">
    <property type="nucleotide sequence ID" value="NZ_CP037421.1"/>
</dbReference>
<dbReference type="EC" id="4.2.3.153" evidence="2"/>
<protein>
    <recommendedName>
        <fullName evidence="2">(5-formylfuran-3-yl)methyl phosphate synthase</fullName>
        <ecNumber evidence="2">4.2.3.153</ecNumber>
    </recommendedName>
    <alternativeName>
        <fullName evidence="5">4-(hydroxymethyl)-2-furancarboxaldehyde-phosphate synthase</fullName>
    </alternativeName>
</protein>
<feature type="active site" description="Proton acceptor" evidence="7">
    <location>
        <position position="90"/>
    </location>
</feature>
<dbReference type="AlphaFoldDB" id="A0A517Q9M4"/>
<keyword evidence="9" id="KW-1185">Reference proteome</keyword>
<proteinExistence type="predicted"/>
<dbReference type="Pfam" id="PF04476">
    <property type="entry name" value="4HFCP_synth"/>
    <property type="match status" value="1"/>
</dbReference>
<comment type="function">
    <text evidence="1">Catalyzes the formation of 4-(hydroxymethyl)-2-furancarboxaldehyde phosphate (4-HFC-P) from two molecules of glyceraldehyde-3-P (GA-3-P).</text>
</comment>
<evidence type="ECO:0000256" key="5">
    <source>
        <dbReference type="ARBA" id="ARBA00032523"/>
    </source>
</evidence>
<keyword evidence="3" id="KW-0456">Lyase</keyword>
<accession>A0A517Q9M4</accession>
<evidence type="ECO:0000256" key="6">
    <source>
        <dbReference type="ARBA" id="ARBA00047628"/>
    </source>
</evidence>
<evidence type="ECO:0000256" key="4">
    <source>
        <dbReference type="ARBA" id="ARBA00023270"/>
    </source>
</evidence>
<evidence type="ECO:0000313" key="9">
    <source>
        <dbReference type="Proteomes" id="UP000315647"/>
    </source>
</evidence>